<accession>A0A6M8UJN5</accession>
<dbReference type="Pfam" id="PF13410">
    <property type="entry name" value="GST_C_2"/>
    <property type="match status" value="1"/>
</dbReference>
<dbReference type="Proteomes" id="UP000505325">
    <property type="component" value="Chromosome"/>
</dbReference>
<dbReference type="SUPFAM" id="SSF52833">
    <property type="entry name" value="Thioredoxin-like"/>
    <property type="match status" value="1"/>
</dbReference>
<evidence type="ECO:0000259" key="2">
    <source>
        <dbReference type="PROSITE" id="PS50405"/>
    </source>
</evidence>
<dbReference type="PROSITE" id="PS50404">
    <property type="entry name" value="GST_NTER"/>
    <property type="match status" value="1"/>
</dbReference>
<protein>
    <submittedName>
        <fullName evidence="3">Glutathione S-transferase family protein</fullName>
    </submittedName>
</protein>
<dbReference type="InterPro" id="IPR036249">
    <property type="entry name" value="Thioredoxin-like_sf"/>
</dbReference>
<keyword evidence="4" id="KW-1185">Reference proteome</keyword>
<sequence>MSVIILHHFDASPFAEKLRLVFGLKDVTWRSVQAELIMPKPKLTALTGGYRKTPVMQIGADIYCDSRLIALELEKRYPEPTLFPDASRGVTLALSSWSDRDLHIASSGLAIGVNKHQFPADLMRDREAYFGDFLDVKHLDADIVHLTTQLRAHIDLLQQQLADGRLFFFGDNVGLADFHAWVEIWTARMHVPQLGAMLDSFPQVNAWEARVGAIGHGQRSEISAQEAHAIARNHRPAPAEGVDSTDASGLMAGEVVEVTPDDYGRNPVVGRLVTLTTHQVALERDDPIAGRVVVHFPRIGFRLRRAAAAYQGDAAWLPD</sequence>
<dbReference type="CDD" id="cd00570">
    <property type="entry name" value="GST_N_family"/>
    <property type="match status" value="1"/>
</dbReference>
<dbReference type="InterPro" id="IPR036282">
    <property type="entry name" value="Glutathione-S-Trfase_C_sf"/>
</dbReference>
<dbReference type="Gene3D" id="3.40.30.110">
    <property type="match status" value="2"/>
</dbReference>
<dbReference type="GO" id="GO:0016740">
    <property type="term" value="F:transferase activity"/>
    <property type="evidence" value="ECO:0007669"/>
    <property type="project" value="UniProtKB-KW"/>
</dbReference>
<dbReference type="RefSeq" id="WP_173635472.1">
    <property type="nucleotide sequence ID" value="NZ_CP054212.1"/>
</dbReference>
<dbReference type="AlphaFoldDB" id="A0A6M8UJN5"/>
<dbReference type="InterPro" id="IPR004045">
    <property type="entry name" value="Glutathione_S-Trfase_N"/>
</dbReference>
<keyword evidence="3" id="KW-0808">Transferase</keyword>
<evidence type="ECO:0000313" key="3">
    <source>
        <dbReference type="EMBL" id="QKJ88617.1"/>
    </source>
</evidence>
<dbReference type="SUPFAM" id="SSF47616">
    <property type="entry name" value="GST C-terminal domain-like"/>
    <property type="match status" value="1"/>
</dbReference>
<dbReference type="CDD" id="cd00299">
    <property type="entry name" value="GST_C_family"/>
    <property type="match status" value="1"/>
</dbReference>
<feature type="domain" description="GST C-terminal" evidence="2">
    <location>
        <begin position="84"/>
        <end position="237"/>
    </location>
</feature>
<dbReference type="EMBL" id="CP054212">
    <property type="protein sequence ID" value="QKJ88617.1"/>
    <property type="molecule type" value="Genomic_DNA"/>
</dbReference>
<evidence type="ECO:0000259" key="1">
    <source>
        <dbReference type="PROSITE" id="PS50404"/>
    </source>
</evidence>
<gene>
    <name evidence="3" type="ORF">PMPD1_3703</name>
</gene>
<organism evidence="3 4">
    <name type="scientific">Paramixta manurensis</name>
    <dbReference type="NCBI Taxonomy" id="2740817"/>
    <lineage>
        <taxon>Bacteria</taxon>
        <taxon>Pseudomonadati</taxon>
        <taxon>Pseudomonadota</taxon>
        <taxon>Gammaproteobacteria</taxon>
        <taxon>Enterobacterales</taxon>
        <taxon>Erwiniaceae</taxon>
        <taxon>Paramixta</taxon>
    </lineage>
</organism>
<reference evidence="3 4" key="1">
    <citation type="submission" date="2020-06" db="EMBL/GenBank/DDBJ databases">
        <title>Genome sequence of Paramixta manurensis strain PD-1.</title>
        <authorList>
            <person name="Lee C.W."/>
            <person name="Kim J."/>
        </authorList>
    </citation>
    <scope>NUCLEOTIDE SEQUENCE [LARGE SCALE GENOMIC DNA]</scope>
    <source>
        <strain evidence="3 4">PD-1</strain>
    </source>
</reference>
<feature type="domain" description="GST N-terminal" evidence="1">
    <location>
        <begin position="2"/>
        <end position="81"/>
    </location>
</feature>
<dbReference type="KEGG" id="pmak:PMPD1_3703"/>
<name>A0A6M8UJN5_9GAMM</name>
<dbReference type="Pfam" id="PF13417">
    <property type="entry name" value="GST_N_3"/>
    <property type="match status" value="1"/>
</dbReference>
<dbReference type="PROSITE" id="PS50405">
    <property type="entry name" value="GST_CTER"/>
    <property type="match status" value="1"/>
</dbReference>
<proteinExistence type="predicted"/>
<dbReference type="InterPro" id="IPR010987">
    <property type="entry name" value="Glutathione-S-Trfase_C-like"/>
</dbReference>
<evidence type="ECO:0000313" key="4">
    <source>
        <dbReference type="Proteomes" id="UP000505325"/>
    </source>
</evidence>